<organism evidence="2 3">
    <name type="scientific">Zeaxanthinibacter enoshimensis</name>
    <dbReference type="NCBI Taxonomy" id="392009"/>
    <lineage>
        <taxon>Bacteria</taxon>
        <taxon>Pseudomonadati</taxon>
        <taxon>Bacteroidota</taxon>
        <taxon>Flavobacteriia</taxon>
        <taxon>Flavobacteriales</taxon>
        <taxon>Flavobacteriaceae</taxon>
        <taxon>Zeaxanthinibacter</taxon>
    </lineage>
</organism>
<dbReference type="PROSITE" id="PS51257">
    <property type="entry name" value="PROKAR_LIPOPROTEIN"/>
    <property type="match status" value="1"/>
</dbReference>
<protein>
    <submittedName>
        <fullName evidence="2">Uncharacterized protein DUF3347</fullName>
    </submittedName>
</protein>
<proteinExistence type="predicted"/>
<evidence type="ECO:0000313" key="3">
    <source>
        <dbReference type="Proteomes" id="UP000295468"/>
    </source>
</evidence>
<dbReference type="Proteomes" id="UP000295468">
    <property type="component" value="Unassembled WGS sequence"/>
</dbReference>
<evidence type="ECO:0000259" key="1">
    <source>
        <dbReference type="Pfam" id="PF11827"/>
    </source>
</evidence>
<comment type="caution">
    <text evidence="2">The sequence shown here is derived from an EMBL/GenBank/DDBJ whole genome shotgun (WGS) entry which is preliminary data.</text>
</comment>
<sequence length="182" mass="20537">MKTVSRLALFLLIPLTVLSCKEEKDEKKVTVEESEIDTMGEMTTDMAETSFDTGLDGAVFHHYLEVKNALFEGDQDAVSVAAANMARGFDEQQPELENLAADISRAKDIDTQRQLFSEFTHELEPLIYDNLQNGQIYKQYCPMAFNNKGGYWLSDSKEIRNPYFGEKMANCGSIKETITPKS</sequence>
<feature type="domain" description="DUF3347" evidence="1">
    <location>
        <begin position="59"/>
        <end position="127"/>
    </location>
</feature>
<reference evidence="2 3" key="1">
    <citation type="submission" date="2019-03" db="EMBL/GenBank/DDBJ databases">
        <title>Genomic Encyclopedia of Archaeal and Bacterial Type Strains, Phase II (KMG-II): from individual species to whole genera.</title>
        <authorList>
            <person name="Goeker M."/>
        </authorList>
    </citation>
    <scope>NUCLEOTIDE SEQUENCE [LARGE SCALE GENOMIC DNA]</scope>
    <source>
        <strain evidence="2 3">DSM 18435</strain>
    </source>
</reference>
<dbReference type="EMBL" id="SNYI01000002">
    <property type="protein sequence ID" value="TDQ31183.1"/>
    <property type="molecule type" value="Genomic_DNA"/>
</dbReference>
<gene>
    <name evidence="2" type="ORF">CLV82_1887</name>
</gene>
<evidence type="ECO:0000313" key="2">
    <source>
        <dbReference type="EMBL" id="TDQ31183.1"/>
    </source>
</evidence>
<dbReference type="RefSeq" id="WP_133644027.1">
    <property type="nucleotide sequence ID" value="NZ_SNYI01000002.1"/>
</dbReference>
<name>A0A4V3D3T1_9FLAO</name>
<dbReference type="Pfam" id="PF11827">
    <property type="entry name" value="DUF3347"/>
    <property type="match status" value="1"/>
</dbReference>
<dbReference type="InterPro" id="IPR021782">
    <property type="entry name" value="DUF3347"/>
</dbReference>
<keyword evidence="3" id="KW-1185">Reference proteome</keyword>
<dbReference type="OrthoDB" id="5513217at2"/>
<accession>A0A4V3D3T1</accession>
<dbReference type="AlphaFoldDB" id="A0A4V3D3T1"/>